<comment type="catalytic activity">
    <reaction evidence="7">
        <text>a UDP-3-O-[(3R)-3-hydroxyacyl]-alpha-D-glucosamine + a (3R)-hydroxyacyl-[ACP] = a UDP-2-N,3-O-bis[(3R)-3-hydroxyacyl]-alpha-D-glucosamine + holo-[ACP] + H(+)</text>
        <dbReference type="Rhea" id="RHEA:53836"/>
        <dbReference type="Rhea" id="RHEA-COMP:9685"/>
        <dbReference type="Rhea" id="RHEA-COMP:9945"/>
        <dbReference type="ChEBI" id="CHEBI:15378"/>
        <dbReference type="ChEBI" id="CHEBI:64479"/>
        <dbReference type="ChEBI" id="CHEBI:78827"/>
        <dbReference type="ChEBI" id="CHEBI:137740"/>
        <dbReference type="ChEBI" id="CHEBI:137748"/>
        <dbReference type="EC" id="2.3.1.191"/>
    </reaction>
</comment>
<comment type="function">
    <text evidence="7">Catalyzes the N-acylation of UDP-3-O-acylglucosamine using 3-hydroxyacyl-ACP as the acyl donor. Is involved in the biosynthesis of lipid A, a phosphorylated glycolipid that anchors the lipopolysaccharide to the outer membrane of the cell.</text>
</comment>
<keyword evidence="5 7" id="KW-0443">Lipid metabolism</keyword>
<comment type="subunit">
    <text evidence="7">Homotrimer.</text>
</comment>
<keyword evidence="1 7" id="KW-0444">Lipid biosynthesis</keyword>
<dbReference type="InterPro" id="IPR018357">
    <property type="entry name" value="Hexapep_transf_CS"/>
</dbReference>
<dbReference type="InterPro" id="IPR007691">
    <property type="entry name" value="LpxD"/>
</dbReference>
<dbReference type="PANTHER" id="PTHR43378">
    <property type="entry name" value="UDP-3-O-ACYLGLUCOSAMINE N-ACYLTRANSFERASE"/>
    <property type="match status" value="1"/>
</dbReference>
<keyword evidence="10" id="KW-1185">Reference proteome</keyword>
<keyword evidence="6 7" id="KW-0012">Acyltransferase</keyword>
<dbReference type="PANTHER" id="PTHR43378:SF2">
    <property type="entry name" value="UDP-3-O-ACYLGLUCOSAMINE N-ACYLTRANSFERASE 1, MITOCHONDRIAL-RELATED"/>
    <property type="match status" value="1"/>
</dbReference>
<sequence>MKFSASQIAQLLEGEIVGDPEAEVSGLSKIEEGSEGTLSFLANPKYASHIYTTGATLVIVGKDFEPEKPIPDTCTLIKVSDPYASFSKLLDLYNQIKHDKKGVAETAFVDKTATIGEDVYVGANAVIDSGVKIAANAKIYPQAYLGSNVTVGKNTIIHPGVRILSDCVIGNDCVIHAGVIIGGDGFGFTPNSENNYQKVAQIGNVIIEDHVEIGANTTIDRATLGSTIIRKGAKIDNLIQIAHNVEIGENTVIAAQTGIAGSTKIGKNCMIGGQVGIIGHITIADGTMIAAQSGIGASIKDRAILQGSPAFSIGEYKKAYVGFRKLPEIMKQINTLQEELAALKRTTEL</sequence>
<dbReference type="EC" id="2.3.1.191" evidence="7"/>
<dbReference type="PROSITE" id="PS00101">
    <property type="entry name" value="HEXAPEP_TRANSFERASES"/>
    <property type="match status" value="2"/>
</dbReference>
<evidence type="ECO:0000313" key="9">
    <source>
        <dbReference type="EMBL" id="NEN24088.1"/>
    </source>
</evidence>
<keyword evidence="3 7" id="KW-0808">Transferase</keyword>
<reference evidence="9 10" key="1">
    <citation type="submission" date="2020-02" db="EMBL/GenBank/DDBJ databases">
        <title>Out from the shadows clarifying the taxonomy of the family Cryomorphaceae and related taxa by utilizing the GTDB taxonomic framework.</title>
        <authorList>
            <person name="Bowman J.P."/>
        </authorList>
    </citation>
    <scope>NUCLEOTIDE SEQUENCE [LARGE SCALE GENOMIC DNA]</scope>
    <source>
        <strain evidence="9 10">QSSC 1-22</strain>
    </source>
</reference>
<evidence type="ECO:0000313" key="10">
    <source>
        <dbReference type="Proteomes" id="UP000486602"/>
    </source>
</evidence>
<name>A0A7K3WRC5_9FLAO</name>
<comment type="pathway">
    <text evidence="7">Bacterial outer membrane biogenesis; LPS lipid A biosynthesis.</text>
</comment>
<dbReference type="GO" id="GO:0103118">
    <property type="term" value="F:UDP-3-O-[(3R)-3-hydroxyacyl]-glucosamine N-acyltransferase activity"/>
    <property type="evidence" value="ECO:0007669"/>
    <property type="project" value="UniProtKB-EC"/>
</dbReference>
<dbReference type="SUPFAM" id="SSF51161">
    <property type="entry name" value="Trimeric LpxA-like enzymes"/>
    <property type="match status" value="1"/>
</dbReference>
<dbReference type="NCBIfam" id="NF002060">
    <property type="entry name" value="PRK00892.1"/>
    <property type="match status" value="1"/>
</dbReference>
<dbReference type="EMBL" id="JAAGVY010000019">
    <property type="protein sequence ID" value="NEN24088.1"/>
    <property type="molecule type" value="Genomic_DNA"/>
</dbReference>
<organism evidence="9 10">
    <name type="scientific">Cryomorpha ignava</name>
    <dbReference type="NCBI Taxonomy" id="101383"/>
    <lineage>
        <taxon>Bacteria</taxon>
        <taxon>Pseudomonadati</taxon>
        <taxon>Bacteroidota</taxon>
        <taxon>Flavobacteriia</taxon>
        <taxon>Flavobacteriales</taxon>
        <taxon>Cryomorphaceae</taxon>
        <taxon>Cryomorpha</taxon>
    </lineage>
</organism>
<dbReference type="UniPathway" id="UPA00973"/>
<evidence type="ECO:0000256" key="3">
    <source>
        <dbReference type="ARBA" id="ARBA00022679"/>
    </source>
</evidence>
<dbReference type="RefSeq" id="WP_163285483.1">
    <property type="nucleotide sequence ID" value="NZ_JAAGVY010000019.1"/>
</dbReference>
<evidence type="ECO:0000256" key="4">
    <source>
        <dbReference type="ARBA" id="ARBA00022737"/>
    </source>
</evidence>
<dbReference type="InterPro" id="IPR011004">
    <property type="entry name" value="Trimer_LpxA-like_sf"/>
</dbReference>
<feature type="active site" description="Proton acceptor" evidence="7">
    <location>
        <position position="243"/>
    </location>
</feature>
<accession>A0A7K3WRC5</accession>
<dbReference type="HAMAP" id="MF_00523">
    <property type="entry name" value="LpxD"/>
    <property type="match status" value="1"/>
</dbReference>
<dbReference type="AlphaFoldDB" id="A0A7K3WRC5"/>
<dbReference type="InterPro" id="IPR020573">
    <property type="entry name" value="UDP_GlcNAc_AcTrfase_non-rep"/>
</dbReference>
<dbReference type="CDD" id="cd03352">
    <property type="entry name" value="LbH_LpxD"/>
    <property type="match status" value="1"/>
</dbReference>
<dbReference type="GO" id="GO:0016410">
    <property type="term" value="F:N-acyltransferase activity"/>
    <property type="evidence" value="ECO:0007669"/>
    <property type="project" value="InterPro"/>
</dbReference>
<dbReference type="Pfam" id="PF04613">
    <property type="entry name" value="LpxD"/>
    <property type="match status" value="1"/>
</dbReference>
<dbReference type="Proteomes" id="UP000486602">
    <property type="component" value="Unassembled WGS sequence"/>
</dbReference>
<dbReference type="GO" id="GO:0016020">
    <property type="term" value="C:membrane"/>
    <property type="evidence" value="ECO:0007669"/>
    <property type="project" value="GOC"/>
</dbReference>
<keyword evidence="2 7" id="KW-0441">Lipid A biosynthesis</keyword>
<evidence type="ECO:0000256" key="2">
    <source>
        <dbReference type="ARBA" id="ARBA00022556"/>
    </source>
</evidence>
<evidence type="ECO:0000256" key="5">
    <source>
        <dbReference type="ARBA" id="ARBA00023098"/>
    </source>
</evidence>
<comment type="caution">
    <text evidence="9">The sequence shown here is derived from an EMBL/GenBank/DDBJ whole genome shotgun (WGS) entry which is preliminary data.</text>
</comment>
<dbReference type="Gene3D" id="3.40.1390.10">
    <property type="entry name" value="MurE/MurF, N-terminal domain"/>
    <property type="match status" value="1"/>
</dbReference>
<evidence type="ECO:0000256" key="1">
    <source>
        <dbReference type="ARBA" id="ARBA00022516"/>
    </source>
</evidence>
<keyword evidence="4 7" id="KW-0677">Repeat</keyword>
<protein>
    <recommendedName>
        <fullName evidence="7">UDP-3-O-acylglucosamine N-acyltransferase</fullName>
        <ecNumber evidence="7">2.3.1.191</ecNumber>
    </recommendedName>
</protein>
<dbReference type="Gene3D" id="2.160.10.10">
    <property type="entry name" value="Hexapeptide repeat proteins"/>
    <property type="match status" value="1"/>
</dbReference>
<evidence type="ECO:0000256" key="6">
    <source>
        <dbReference type="ARBA" id="ARBA00023315"/>
    </source>
</evidence>
<feature type="domain" description="UDP-3-O-[3-hydroxymyristoyl] glucosamine N-acyltransferase non-repeat region" evidence="8">
    <location>
        <begin position="22"/>
        <end position="92"/>
    </location>
</feature>
<evidence type="ECO:0000256" key="7">
    <source>
        <dbReference type="HAMAP-Rule" id="MF_00523"/>
    </source>
</evidence>
<proteinExistence type="inferred from homology"/>
<dbReference type="InterPro" id="IPR001451">
    <property type="entry name" value="Hexapep"/>
</dbReference>
<dbReference type="Pfam" id="PF00132">
    <property type="entry name" value="Hexapep"/>
    <property type="match status" value="4"/>
</dbReference>
<dbReference type="GO" id="GO:0009245">
    <property type="term" value="P:lipid A biosynthetic process"/>
    <property type="evidence" value="ECO:0007669"/>
    <property type="project" value="UniProtKB-UniRule"/>
</dbReference>
<evidence type="ECO:0000259" key="8">
    <source>
        <dbReference type="Pfam" id="PF04613"/>
    </source>
</evidence>
<dbReference type="NCBIfam" id="TIGR01853">
    <property type="entry name" value="lipid_A_lpxD"/>
    <property type="match status" value="1"/>
</dbReference>
<gene>
    <name evidence="7 9" type="primary">lpxD</name>
    <name evidence="9" type="ORF">G3O08_11310</name>
</gene>
<comment type="similarity">
    <text evidence="7">Belongs to the transferase hexapeptide repeat family. LpxD subfamily.</text>
</comment>